<evidence type="ECO:0000313" key="7">
    <source>
        <dbReference type="Proteomes" id="UP000053317"/>
    </source>
</evidence>
<keyword evidence="2" id="KW-0808">Transferase</keyword>
<sequence length="619" mass="65773">MAQRDGKPVSNAELSGWSGADPALLSRLLKHLAAMGTIEESGVNEYKLTNFSKCLAMPNATGVTNSIYKLPEYLAKTGFRDPDNAVDGPFQFAFDTSDHWFAWAQKNQPVFSQFSNHMGAYHQGRPSWMDEDFYPVESSLVKGARTDADAVMLVDVGGSLGHDIVEFYHKHPKAPGRLVLQDLPAVIEHVKDIERTIEPMSHDFFTEQPIRGARAYYMHSVLHDWPDAACQQILAQITSAMDPGYSKLLINENVIPDIGADWQVTVWSCNLELDTTGRFIPQPMKITGLTMQFKHLAIFAAIGGAFAQRPSNTSICDYYTTALLKENNSTNQYTLLTLLVNTAVIGNYTQPNVGVMVPGILAEGEYMGTPVNLLPYFDGGLASSNRGGSSGVAVNFLDDGGAIPLMMNMPSNTTTSNQYKLLTHLYSYFGVLLGCSAVGTSGYPAYSGQGSQYKVHKFMALDSAQVGYFITQVGLSAASFGVAESDITIVANSLTKVFDYKCAPPAIVVPSQGAQLQSICTADDCMTSPNSTCSSYDSVMEPAVANATLAMGEGSNSTSSSNGNGTSSSSGSGSGSSSTATGSGSSATASSYTGAATANCLQYGIVGTFVGAAALAFAL</sequence>
<dbReference type="OrthoDB" id="2110578at2759"/>
<reference evidence="6 7" key="1">
    <citation type="submission" date="2015-05" db="EMBL/GenBank/DDBJ databases">
        <title>Distinctive expansion of gene families associated with plant cell wall degradation and secondary metabolism in the genomes of grapevine trunk pathogens.</title>
        <authorList>
            <person name="Lawrence D.P."/>
            <person name="Travadon R."/>
            <person name="Rolshausen P.E."/>
            <person name="Baumgartner K."/>
        </authorList>
    </citation>
    <scope>NUCLEOTIDE SEQUENCE [LARGE SCALE GENOMIC DNA]</scope>
    <source>
        <strain evidence="6">UCRPC4</strain>
    </source>
</reference>
<comment type="caution">
    <text evidence="6">The sequence shown here is derived from an EMBL/GenBank/DDBJ whole genome shotgun (WGS) entry which is preliminary data.</text>
</comment>
<evidence type="ECO:0000313" key="6">
    <source>
        <dbReference type="EMBL" id="KKY22658.1"/>
    </source>
</evidence>
<keyword evidence="1" id="KW-0489">Methyltransferase</keyword>
<feature type="compositionally biased region" description="Low complexity" evidence="4">
    <location>
        <begin position="554"/>
        <end position="580"/>
    </location>
</feature>
<dbReference type="Gene3D" id="3.40.50.150">
    <property type="entry name" value="Vaccinia Virus protein VP39"/>
    <property type="match status" value="1"/>
</dbReference>
<dbReference type="PANTHER" id="PTHR43712">
    <property type="entry name" value="PUTATIVE (AFU_ORTHOLOGUE AFUA_4G14580)-RELATED"/>
    <property type="match status" value="1"/>
</dbReference>
<evidence type="ECO:0000256" key="4">
    <source>
        <dbReference type="SAM" id="MobiDB-lite"/>
    </source>
</evidence>
<dbReference type="PANTHER" id="PTHR43712:SF1">
    <property type="entry name" value="HYPOTHETICAL O-METHYLTRANSFERASE (EUROFUNG)-RELATED"/>
    <property type="match status" value="1"/>
</dbReference>
<organism evidence="6 7">
    <name type="scientific">Phaeomoniella chlamydospora</name>
    <name type="common">Phaeoacremonium chlamydosporum</name>
    <dbReference type="NCBI Taxonomy" id="158046"/>
    <lineage>
        <taxon>Eukaryota</taxon>
        <taxon>Fungi</taxon>
        <taxon>Dikarya</taxon>
        <taxon>Ascomycota</taxon>
        <taxon>Pezizomycotina</taxon>
        <taxon>Eurotiomycetes</taxon>
        <taxon>Chaetothyriomycetidae</taxon>
        <taxon>Phaeomoniellales</taxon>
        <taxon>Phaeomoniellaceae</taxon>
        <taxon>Phaeomoniella</taxon>
    </lineage>
</organism>
<evidence type="ECO:0000256" key="3">
    <source>
        <dbReference type="ARBA" id="ARBA00022691"/>
    </source>
</evidence>
<dbReference type="InterPro" id="IPR036388">
    <property type="entry name" value="WH-like_DNA-bd_sf"/>
</dbReference>
<dbReference type="InterPro" id="IPR001077">
    <property type="entry name" value="COMT_C"/>
</dbReference>
<dbReference type="InterPro" id="IPR016461">
    <property type="entry name" value="COMT-like"/>
</dbReference>
<evidence type="ECO:0000256" key="1">
    <source>
        <dbReference type="ARBA" id="ARBA00022603"/>
    </source>
</evidence>
<feature type="region of interest" description="Disordered" evidence="4">
    <location>
        <begin position="551"/>
        <end position="580"/>
    </location>
</feature>
<dbReference type="SUPFAM" id="SSF46785">
    <property type="entry name" value="Winged helix' DNA-binding domain"/>
    <property type="match status" value="1"/>
</dbReference>
<evidence type="ECO:0000256" key="2">
    <source>
        <dbReference type="ARBA" id="ARBA00022679"/>
    </source>
</evidence>
<name>A0A0G2GGA2_PHACM</name>
<dbReference type="EMBL" id="LCWF01000074">
    <property type="protein sequence ID" value="KKY22658.1"/>
    <property type="molecule type" value="Genomic_DNA"/>
</dbReference>
<dbReference type="SUPFAM" id="SSF53335">
    <property type="entry name" value="S-adenosyl-L-methionine-dependent methyltransferases"/>
    <property type="match status" value="1"/>
</dbReference>
<gene>
    <name evidence="6" type="ORF">UCRPC4_g03158</name>
</gene>
<dbReference type="Gene3D" id="1.10.10.10">
    <property type="entry name" value="Winged helix-like DNA-binding domain superfamily/Winged helix DNA-binding domain"/>
    <property type="match status" value="1"/>
</dbReference>
<dbReference type="InterPro" id="IPR036390">
    <property type="entry name" value="WH_DNA-bd_sf"/>
</dbReference>
<dbReference type="Pfam" id="PF00891">
    <property type="entry name" value="Methyltransf_2"/>
    <property type="match status" value="1"/>
</dbReference>
<feature type="domain" description="O-methyltransferase C-terminal" evidence="5">
    <location>
        <begin position="152"/>
        <end position="260"/>
    </location>
</feature>
<dbReference type="InterPro" id="IPR029063">
    <property type="entry name" value="SAM-dependent_MTases_sf"/>
</dbReference>
<dbReference type="AlphaFoldDB" id="A0A0G2GGA2"/>
<dbReference type="Proteomes" id="UP000053317">
    <property type="component" value="Unassembled WGS sequence"/>
</dbReference>
<keyword evidence="7" id="KW-1185">Reference proteome</keyword>
<evidence type="ECO:0000259" key="5">
    <source>
        <dbReference type="Pfam" id="PF00891"/>
    </source>
</evidence>
<keyword evidence="3" id="KW-0949">S-adenosyl-L-methionine</keyword>
<protein>
    <submittedName>
        <fullName evidence="6">Putative hydroxyindole o</fullName>
    </submittedName>
</protein>
<accession>A0A0G2GGA2</accession>
<reference evidence="6 7" key="2">
    <citation type="submission" date="2015-05" db="EMBL/GenBank/DDBJ databases">
        <authorList>
            <person name="Morales-Cruz A."/>
            <person name="Amrine K.C."/>
            <person name="Cantu D."/>
        </authorList>
    </citation>
    <scope>NUCLEOTIDE SEQUENCE [LARGE SCALE GENOMIC DNA]</scope>
    <source>
        <strain evidence="6">UCRPC4</strain>
    </source>
</reference>
<dbReference type="PROSITE" id="PS51683">
    <property type="entry name" value="SAM_OMT_II"/>
    <property type="match status" value="1"/>
</dbReference>
<proteinExistence type="predicted"/>
<dbReference type="GO" id="GO:0008171">
    <property type="term" value="F:O-methyltransferase activity"/>
    <property type="evidence" value="ECO:0007669"/>
    <property type="project" value="InterPro"/>
</dbReference>
<dbReference type="GO" id="GO:0032259">
    <property type="term" value="P:methylation"/>
    <property type="evidence" value="ECO:0007669"/>
    <property type="project" value="UniProtKB-KW"/>
</dbReference>